<protein>
    <submittedName>
        <fullName evidence="1">Uncharacterized protein</fullName>
    </submittedName>
</protein>
<organism evidence="1 2">
    <name type="scientific">Drosophila madeirensis</name>
    <name type="common">Fruit fly</name>
    <dbReference type="NCBI Taxonomy" id="30013"/>
    <lineage>
        <taxon>Eukaryota</taxon>
        <taxon>Metazoa</taxon>
        <taxon>Ecdysozoa</taxon>
        <taxon>Arthropoda</taxon>
        <taxon>Hexapoda</taxon>
        <taxon>Insecta</taxon>
        <taxon>Pterygota</taxon>
        <taxon>Neoptera</taxon>
        <taxon>Endopterygota</taxon>
        <taxon>Diptera</taxon>
        <taxon>Brachycera</taxon>
        <taxon>Muscomorpha</taxon>
        <taxon>Ephydroidea</taxon>
        <taxon>Drosophilidae</taxon>
        <taxon>Drosophila</taxon>
        <taxon>Sophophora</taxon>
    </lineage>
</organism>
<evidence type="ECO:0000313" key="1">
    <source>
        <dbReference type="EMBL" id="BFF90674.1"/>
    </source>
</evidence>
<dbReference type="EMBL" id="AP029263">
    <property type="protein sequence ID" value="BFF90674.1"/>
    <property type="molecule type" value="Genomic_DNA"/>
</dbReference>
<dbReference type="Proteomes" id="UP001500889">
    <property type="component" value="Chromosome O"/>
</dbReference>
<reference evidence="1 2" key="1">
    <citation type="submission" date="2024-02" db="EMBL/GenBank/DDBJ databases">
        <title>A chromosome-level genome assembly of Drosophila madeirensis, a fruit fly species endemic to Madeira island.</title>
        <authorList>
            <person name="Tomihara K."/>
            <person name="Llopart A."/>
            <person name="Yamamoto D."/>
        </authorList>
    </citation>
    <scope>NUCLEOTIDE SEQUENCE [LARGE SCALE GENOMIC DNA]</scope>
    <source>
        <strain evidence="1 2">RF1</strain>
    </source>
</reference>
<dbReference type="AlphaFoldDB" id="A0AAU9F0S6"/>
<gene>
    <name evidence="1" type="ORF">DMAD_09159</name>
</gene>
<name>A0AAU9F0S6_DROMD</name>
<sequence length="114" mass="12166">MPAATFAAIRGGTGSQGWAAINPSQWSCLAARLPTQALGAPKPSHNSKTKSSYLIVRRKRFGSMVIHHCHAVGECASGWTGAGRVAGLVRKCQAGQVAWQFWLPANRSLPLLRS</sequence>
<proteinExistence type="predicted"/>
<keyword evidence="2" id="KW-1185">Reference proteome</keyword>
<evidence type="ECO:0000313" key="2">
    <source>
        <dbReference type="Proteomes" id="UP001500889"/>
    </source>
</evidence>
<accession>A0AAU9F0S6</accession>